<proteinExistence type="predicted"/>
<dbReference type="Proteomes" id="UP000516160">
    <property type="component" value="Chromosome"/>
</dbReference>
<dbReference type="Pfam" id="PF06257">
    <property type="entry name" value="VEG"/>
    <property type="match status" value="1"/>
</dbReference>
<name>A0A7G9W877_ALKCA</name>
<evidence type="ECO:0000313" key="2">
    <source>
        <dbReference type="Proteomes" id="UP000516160"/>
    </source>
</evidence>
<organism evidence="1 2">
    <name type="scientific">Alkalicella caledoniensis</name>
    <dbReference type="NCBI Taxonomy" id="2731377"/>
    <lineage>
        <taxon>Bacteria</taxon>
        <taxon>Bacillati</taxon>
        <taxon>Bacillota</taxon>
        <taxon>Clostridia</taxon>
        <taxon>Eubacteriales</taxon>
        <taxon>Proteinivoracaceae</taxon>
        <taxon>Alkalicella</taxon>
    </lineage>
</organism>
<dbReference type="KEGG" id="acae:HYG86_08935"/>
<dbReference type="Gene3D" id="2.30.30.100">
    <property type="match status" value="1"/>
</dbReference>
<gene>
    <name evidence="1" type="ORF">HYG86_08935</name>
</gene>
<dbReference type="PANTHER" id="PTHR40026:SF1">
    <property type="entry name" value="PROTEIN VEG"/>
    <property type="match status" value="1"/>
</dbReference>
<dbReference type="EMBL" id="CP058559">
    <property type="protein sequence ID" value="QNO14889.1"/>
    <property type="molecule type" value="Genomic_DNA"/>
</dbReference>
<dbReference type="PIRSF" id="PIRSF037257">
    <property type="entry name" value="DUF1021"/>
    <property type="match status" value="1"/>
</dbReference>
<dbReference type="InterPro" id="IPR009366">
    <property type="entry name" value="Protein_Veg"/>
</dbReference>
<evidence type="ECO:0000313" key="1">
    <source>
        <dbReference type="EMBL" id="QNO14889.1"/>
    </source>
</evidence>
<sequence>MSLATKTTLAAIKNDLEGYIGKKISLKANRGRKKAMERTGILEQIYPSHFLVLINEENFNRRLSFSYADILTETVELTLYSKDDKKIRFSVS</sequence>
<accession>A0A7G9W877</accession>
<dbReference type="PANTHER" id="PTHR40026">
    <property type="entry name" value="PROTEIN VEG"/>
    <property type="match status" value="1"/>
</dbReference>
<protein>
    <submittedName>
        <fullName evidence="1">Veg family protein</fullName>
    </submittedName>
</protein>
<dbReference type="GO" id="GO:0006355">
    <property type="term" value="P:regulation of DNA-templated transcription"/>
    <property type="evidence" value="ECO:0007669"/>
    <property type="project" value="InterPro"/>
</dbReference>
<dbReference type="AlphaFoldDB" id="A0A7G9W877"/>
<keyword evidence="2" id="KW-1185">Reference proteome</keyword>
<reference evidence="1 2" key="1">
    <citation type="submission" date="2020-07" db="EMBL/GenBank/DDBJ databases">
        <title>Alkalicella. sp. LB2 genome.</title>
        <authorList>
            <person name="Postec A."/>
            <person name="Quemeneur M."/>
        </authorList>
    </citation>
    <scope>NUCLEOTIDE SEQUENCE [LARGE SCALE GENOMIC DNA]</scope>
    <source>
        <strain evidence="1 2">LB2</strain>
    </source>
</reference>